<dbReference type="EMBL" id="CP007547">
    <property type="protein sequence ID" value="AIL45498.1"/>
    <property type="molecule type" value="Genomic_DNA"/>
</dbReference>
<accession>A0A077EFZ6</accession>
<organism evidence="1 2">
    <name type="scientific">Elizabethkingia anophelis NUHP1</name>
    <dbReference type="NCBI Taxonomy" id="1338011"/>
    <lineage>
        <taxon>Bacteria</taxon>
        <taxon>Pseudomonadati</taxon>
        <taxon>Bacteroidota</taxon>
        <taxon>Flavobacteriia</taxon>
        <taxon>Flavobacteriales</taxon>
        <taxon>Weeksellaceae</taxon>
        <taxon>Elizabethkingia</taxon>
    </lineage>
</organism>
<dbReference type="STRING" id="1338011.BD94_1723"/>
<sequence>MVFTKQMMIIFEKFLKIFVFWRRANAQILSMLFNGAKII</sequence>
<dbReference type="HOGENOM" id="CLU_3308919_0_0_10"/>
<reference evidence="1" key="1">
    <citation type="journal article" date="2013" name="Lancet">
        <title>First case of E anophelis outbreak in an intensive-care unit.</title>
        <authorList>
            <person name="Teo J."/>
            <person name="Tan S.Y."/>
            <person name="Tay M."/>
            <person name="Ding Y."/>
            <person name="Kjelleberg S."/>
            <person name="Givskov M."/>
            <person name="Lin R.T."/>
            <person name="Yang L."/>
        </authorList>
    </citation>
    <scope>NUCLEOTIDE SEQUENCE [LARGE SCALE GENOMIC DNA]</scope>
    <source>
        <strain evidence="1">NUHP1</strain>
    </source>
</reference>
<dbReference type="Proteomes" id="UP000028933">
    <property type="component" value="Chromosome"/>
</dbReference>
<protein>
    <submittedName>
        <fullName evidence="1">Uncharacterized protein</fullName>
    </submittedName>
</protein>
<dbReference type="KEGG" id="eao:BD94_1723"/>
<evidence type="ECO:0000313" key="2">
    <source>
        <dbReference type="Proteomes" id="UP000028933"/>
    </source>
</evidence>
<evidence type="ECO:0000313" key="1">
    <source>
        <dbReference type="EMBL" id="AIL45498.1"/>
    </source>
</evidence>
<reference evidence="1" key="2">
    <citation type="journal article" date="2015" name="Genome Biol. Evol.">
        <title>Complete Genome Sequence and Transcriptomic Analysis of the Novel Pathogen Elizabethkingia anophelis in Response to Oxidative Stress.</title>
        <authorList>
            <person name="Li Y."/>
            <person name="Liu Y."/>
            <person name="Chew S.C."/>
            <person name="Tay M."/>
            <person name="Salido M.M."/>
            <person name="Teo J."/>
            <person name="Lauro F.M."/>
            <person name="Givskov M."/>
            <person name="Yang L."/>
        </authorList>
    </citation>
    <scope>NUCLEOTIDE SEQUENCE</scope>
    <source>
        <strain evidence="1">NUHP1</strain>
    </source>
</reference>
<name>A0A077EFZ6_9FLAO</name>
<gene>
    <name evidence="1" type="ORF">BD94_1723</name>
</gene>
<proteinExistence type="predicted"/>
<dbReference type="AlphaFoldDB" id="A0A077EFZ6"/>